<dbReference type="Proteomes" id="UP000274920">
    <property type="component" value="Unassembled WGS sequence"/>
</dbReference>
<dbReference type="RefSeq" id="WP_125127474.1">
    <property type="nucleotide sequence ID" value="NZ_RHJS01000002.1"/>
</dbReference>
<sequence length="535" mass="62698">MGKFFNVNAACMQELHYMVDISEQLEKIKSMVDAGQYFTINRARQYGKTTTLRALRKLLEKDYVVVSLDFQLFGEAKFKNENIFSLSFGRSFLRELRYSHADIKNGFAEALETLDSDVKARREDFELQELFEDLSDLCRSLSKGIILMIDEVDSAANNQVFIDFLAQLRRYYIQRDEKPSFQSVILAGVYDIKNVKRKFVSEKEHKVNSPWNIAADFLVDMSFSTQNIQGMLLEYEEDHHTGMDTGEVASVIYDYTSGYPYLVSRICKLMDERLVPDGIFSDEKDVWTRDGILKAVNILISERNTLFDSLMEKLDAYPQLRDVLHFILFQGKDFFYNPDDEAINIACMFGFIKVTDQNRVEVANRIFETRIYNYFLSLPESQNCGIYTNALQNKNQFIKKGHLDMRLILEKFVMHFEELYGDQKQAFYEEDGRRYFLLYLRPIINGIGNYYIESRTRNMERTDVIIDYLGEQTVVELKIWRGNAYNKRGEDQLADYLEYYHLNKGYMLSFNFNKKKETGIKEIKLGNKLLIEAVV</sequence>
<name>A0A426DGQ3_9FIRM</name>
<dbReference type="Gene3D" id="3.40.50.300">
    <property type="entry name" value="P-loop containing nucleotide triphosphate hydrolases"/>
    <property type="match status" value="1"/>
</dbReference>
<dbReference type="GO" id="GO:0005524">
    <property type="term" value="F:ATP binding"/>
    <property type="evidence" value="ECO:0007669"/>
    <property type="project" value="UniProtKB-KW"/>
</dbReference>
<evidence type="ECO:0000313" key="2">
    <source>
        <dbReference type="Proteomes" id="UP000274920"/>
    </source>
</evidence>
<accession>A0A426DGQ3</accession>
<protein>
    <submittedName>
        <fullName evidence="1">ATP-binding protein</fullName>
    </submittedName>
</protein>
<keyword evidence="1" id="KW-0547">Nucleotide-binding</keyword>
<keyword evidence="2" id="KW-1185">Reference proteome</keyword>
<dbReference type="SUPFAM" id="SSF52540">
    <property type="entry name" value="P-loop containing nucleoside triphosphate hydrolases"/>
    <property type="match status" value="1"/>
</dbReference>
<organism evidence="1 2">
    <name type="scientific">Schaedlerella arabinosiphila</name>
    <dbReference type="NCBI Taxonomy" id="2044587"/>
    <lineage>
        <taxon>Bacteria</taxon>
        <taxon>Bacillati</taxon>
        <taxon>Bacillota</taxon>
        <taxon>Clostridia</taxon>
        <taxon>Lachnospirales</taxon>
        <taxon>Lachnospiraceae</taxon>
        <taxon>Schaedlerella</taxon>
    </lineage>
</organism>
<reference evidence="1" key="1">
    <citation type="submission" date="2018-10" db="EMBL/GenBank/DDBJ databases">
        <title>Schaedlerella arabinophila gen. nov. sp. nov., isolated from the mouse intestinal tract and comparative analysis with the genome of the closely related altered Schaedler flora strain ASF502.</title>
        <authorList>
            <person name="Miyake S."/>
            <person name="Soh M."/>
            <person name="Seedorf H."/>
        </authorList>
    </citation>
    <scope>NUCLEOTIDE SEQUENCE [LARGE SCALE GENOMIC DNA]</scope>
    <source>
        <strain evidence="1">DSM 106076</strain>
    </source>
</reference>
<evidence type="ECO:0000313" key="1">
    <source>
        <dbReference type="EMBL" id="RRK31891.1"/>
    </source>
</evidence>
<gene>
    <name evidence="1" type="ORF">EBB54_11310</name>
</gene>
<keyword evidence="1" id="KW-0067">ATP-binding</keyword>
<dbReference type="InterPro" id="IPR027417">
    <property type="entry name" value="P-loop_NTPase"/>
</dbReference>
<dbReference type="Pfam" id="PF14516">
    <property type="entry name" value="AAA_35"/>
    <property type="match status" value="1"/>
</dbReference>
<comment type="caution">
    <text evidence="1">The sequence shown here is derived from an EMBL/GenBank/DDBJ whole genome shotgun (WGS) entry which is preliminary data.</text>
</comment>
<proteinExistence type="predicted"/>
<dbReference type="EMBL" id="RHJS01000002">
    <property type="protein sequence ID" value="RRK31891.1"/>
    <property type="molecule type" value="Genomic_DNA"/>
</dbReference>
<dbReference type="AlphaFoldDB" id="A0A426DGQ3"/>